<proteinExistence type="predicted"/>
<dbReference type="Proteomes" id="UP000663891">
    <property type="component" value="Unassembled WGS sequence"/>
</dbReference>
<feature type="compositionally biased region" description="Basic and acidic residues" evidence="1">
    <location>
        <begin position="86"/>
        <end position="106"/>
    </location>
</feature>
<evidence type="ECO:0000313" key="3">
    <source>
        <dbReference type="EMBL" id="CAF3549021.1"/>
    </source>
</evidence>
<dbReference type="EMBL" id="CAJNON010000105">
    <property type="protein sequence ID" value="CAF0971615.1"/>
    <property type="molecule type" value="Genomic_DNA"/>
</dbReference>
<feature type="region of interest" description="Disordered" evidence="1">
    <location>
        <begin position="80"/>
        <end position="141"/>
    </location>
</feature>
<name>A0A814ERI0_9BILA</name>
<sequence>MDDVTRSAHVLVNTESIINDTISSAIAINDDEAEALPLQYMKKEKNTTNHVKDDINNTNVKERQGQLPITLMDVNKKVLAPTRNNQDIDKVKSVVENDKKNKKYGETSELYGESDEDQKGLHNMKHSQEEEVDEDINENDN</sequence>
<evidence type="ECO:0000256" key="1">
    <source>
        <dbReference type="SAM" id="MobiDB-lite"/>
    </source>
</evidence>
<dbReference type="AlphaFoldDB" id="A0A814ERI0"/>
<dbReference type="Proteomes" id="UP000663881">
    <property type="component" value="Unassembled WGS sequence"/>
</dbReference>
<evidence type="ECO:0000313" key="4">
    <source>
        <dbReference type="Proteomes" id="UP000663891"/>
    </source>
</evidence>
<gene>
    <name evidence="3" type="ORF">OKA104_LOCUS3993</name>
    <name evidence="2" type="ORF">VCS650_LOCUS13166</name>
</gene>
<accession>A0A814ERI0</accession>
<evidence type="ECO:0000313" key="2">
    <source>
        <dbReference type="EMBL" id="CAF0971615.1"/>
    </source>
</evidence>
<feature type="compositionally biased region" description="Acidic residues" evidence="1">
    <location>
        <begin position="130"/>
        <end position="141"/>
    </location>
</feature>
<protein>
    <submittedName>
        <fullName evidence="2">Uncharacterized protein</fullName>
    </submittedName>
</protein>
<reference evidence="2" key="1">
    <citation type="submission" date="2021-02" db="EMBL/GenBank/DDBJ databases">
        <authorList>
            <person name="Nowell W R."/>
        </authorList>
    </citation>
    <scope>NUCLEOTIDE SEQUENCE</scope>
</reference>
<dbReference type="EMBL" id="CAJOAY010000124">
    <property type="protein sequence ID" value="CAF3549021.1"/>
    <property type="molecule type" value="Genomic_DNA"/>
</dbReference>
<organism evidence="2 4">
    <name type="scientific">Adineta steineri</name>
    <dbReference type="NCBI Taxonomy" id="433720"/>
    <lineage>
        <taxon>Eukaryota</taxon>
        <taxon>Metazoa</taxon>
        <taxon>Spiralia</taxon>
        <taxon>Gnathifera</taxon>
        <taxon>Rotifera</taxon>
        <taxon>Eurotatoria</taxon>
        <taxon>Bdelloidea</taxon>
        <taxon>Adinetida</taxon>
        <taxon>Adinetidae</taxon>
        <taxon>Adineta</taxon>
    </lineage>
</organism>
<comment type="caution">
    <text evidence="2">The sequence shown here is derived from an EMBL/GenBank/DDBJ whole genome shotgun (WGS) entry which is preliminary data.</text>
</comment>